<protein>
    <recommendedName>
        <fullName evidence="3">Ferredoxin</fullName>
    </recommendedName>
</protein>
<dbReference type="InterPro" id="IPR047964">
    <property type="entry name" value="EFR1-like"/>
</dbReference>
<gene>
    <name evidence="9" type="ORF">BBF96_14755</name>
</gene>
<dbReference type="SUPFAM" id="SSF52218">
    <property type="entry name" value="Flavoproteins"/>
    <property type="match status" value="1"/>
</dbReference>
<dbReference type="GO" id="GO:0046872">
    <property type="term" value="F:metal ion binding"/>
    <property type="evidence" value="ECO:0007669"/>
    <property type="project" value="UniProtKB-KW"/>
</dbReference>
<evidence type="ECO:0000256" key="4">
    <source>
        <dbReference type="ARBA" id="ARBA00022485"/>
    </source>
</evidence>
<dbReference type="Proteomes" id="UP000267250">
    <property type="component" value="Chromosome"/>
</dbReference>
<dbReference type="InterPro" id="IPR017896">
    <property type="entry name" value="4Fe4S_Fe-S-bd"/>
</dbReference>
<dbReference type="Gene3D" id="3.30.70.20">
    <property type="match status" value="2"/>
</dbReference>
<dbReference type="PROSITE" id="PS00198">
    <property type="entry name" value="4FE4S_FER_1"/>
    <property type="match status" value="2"/>
</dbReference>
<reference evidence="9 10" key="1">
    <citation type="submission" date="2016-07" db="EMBL/GenBank/DDBJ databases">
        <title>Genome and transcriptome analysis of iron-reducing fermentative bacteria Anoxybacter fermentans.</title>
        <authorList>
            <person name="Zeng X."/>
            <person name="Shao Z."/>
        </authorList>
    </citation>
    <scope>NUCLEOTIDE SEQUENCE [LARGE SCALE GENOMIC DNA]</scope>
    <source>
        <strain evidence="9 10">DY22613</strain>
    </source>
</reference>
<keyword evidence="6" id="KW-0408">Iron</keyword>
<evidence type="ECO:0000313" key="9">
    <source>
        <dbReference type="EMBL" id="AZR74534.1"/>
    </source>
</evidence>
<sequence>MGLNTIDFYYFSGTGNTQLVVKKMRDIFVEKGINVNLYRLEKAVPQDINLNHTLGLGFPVAAQSTYPFVWDFVNRLPDTDGTEIFMVDTLAVYSGAIVGPLKRVLNKKGYKTIGAKEIIMPSNFYPKNIDENKNKIKIDKGLEKAKKYALDIINGRAKWRRVPVLSDMFYFLVSRKMVWRMVADWGKRFKIDRERCTKCGLCVRLCPVNNVRMNEYPWFSDKCQQCLRCISFCPTGAIYIPEKKYKTYRAISIGELLKDE</sequence>
<dbReference type="SUPFAM" id="SSF54862">
    <property type="entry name" value="4Fe-4S ferredoxins"/>
    <property type="match status" value="1"/>
</dbReference>
<evidence type="ECO:0000259" key="8">
    <source>
        <dbReference type="PROSITE" id="PS51379"/>
    </source>
</evidence>
<organism evidence="9 10">
    <name type="scientific">Anoxybacter fermentans</name>
    <dbReference type="NCBI Taxonomy" id="1323375"/>
    <lineage>
        <taxon>Bacteria</taxon>
        <taxon>Bacillati</taxon>
        <taxon>Bacillota</taxon>
        <taxon>Clostridia</taxon>
        <taxon>Halanaerobiales</taxon>
        <taxon>Anoxybacter</taxon>
    </lineage>
</organism>
<evidence type="ECO:0000256" key="5">
    <source>
        <dbReference type="ARBA" id="ARBA00022723"/>
    </source>
</evidence>
<dbReference type="EMBL" id="CP016379">
    <property type="protein sequence ID" value="AZR74534.1"/>
    <property type="molecule type" value="Genomic_DNA"/>
</dbReference>
<keyword evidence="10" id="KW-1185">Reference proteome</keyword>
<dbReference type="InterPro" id="IPR050157">
    <property type="entry name" value="PSI_iron-sulfur_center"/>
</dbReference>
<dbReference type="Pfam" id="PF13237">
    <property type="entry name" value="Fer4_10"/>
    <property type="match status" value="1"/>
</dbReference>
<evidence type="ECO:0000313" key="10">
    <source>
        <dbReference type="Proteomes" id="UP000267250"/>
    </source>
</evidence>
<keyword evidence="4" id="KW-0004">4Fe-4S</keyword>
<dbReference type="KEGG" id="aft:BBF96_14755"/>
<evidence type="ECO:0000256" key="3">
    <source>
        <dbReference type="ARBA" id="ARBA00013529"/>
    </source>
</evidence>
<dbReference type="Gene3D" id="3.40.50.360">
    <property type="match status" value="1"/>
</dbReference>
<dbReference type="InterPro" id="IPR029039">
    <property type="entry name" value="Flavoprotein-like_sf"/>
</dbReference>
<comment type="cofactor">
    <cofactor evidence="1">
        <name>[4Fe-4S] cluster</name>
        <dbReference type="ChEBI" id="CHEBI:49883"/>
    </cofactor>
</comment>
<evidence type="ECO:0000256" key="6">
    <source>
        <dbReference type="ARBA" id="ARBA00023004"/>
    </source>
</evidence>
<dbReference type="RefSeq" id="WP_127017895.1">
    <property type="nucleotide sequence ID" value="NZ_CP016379.1"/>
</dbReference>
<keyword evidence="5" id="KW-0479">Metal-binding</keyword>
<dbReference type="PROSITE" id="PS51379">
    <property type="entry name" value="4FE4S_FER_2"/>
    <property type="match status" value="2"/>
</dbReference>
<keyword evidence="7" id="KW-0411">Iron-sulfur</keyword>
<dbReference type="InterPro" id="IPR017900">
    <property type="entry name" value="4Fe4S_Fe_S_CS"/>
</dbReference>
<evidence type="ECO:0000256" key="7">
    <source>
        <dbReference type="ARBA" id="ARBA00023014"/>
    </source>
</evidence>
<feature type="domain" description="4Fe-4S ferredoxin-type" evidence="8">
    <location>
        <begin position="220"/>
        <end position="243"/>
    </location>
</feature>
<dbReference type="PANTHER" id="PTHR24960:SF79">
    <property type="entry name" value="PHOTOSYSTEM I IRON-SULFUR CENTER"/>
    <property type="match status" value="1"/>
</dbReference>
<dbReference type="PANTHER" id="PTHR24960">
    <property type="entry name" value="PHOTOSYSTEM I IRON-SULFUR CENTER-RELATED"/>
    <property type="match status" value="1"/>
</dbReference>
<proteinExistence type="predicted"/>
<feature type="domain" description="4Fe-4S ferredoxin-type" evidence="8">
    <location>
        <begin position="187"/>
        <end position="216"/>
    </location>
</feature>
<dbReference type="OrthoDB" id="9813995at2"/>
<comment type="function">
    <text evidence="2">Ferredoxins are iron-sulfur proteins that transfer electrons in a wide variety of metabolic reactions.</text>
</comment>
<dbReference type="GO" id="GO:0051539">
    <property type="term" value="F:4 iron, 4 sulfur cluster binding"/>
    <property type="evidence" value="ECO:0007669"/>
    <property type="project" value="UniProtKB-KW"/>
</dbReference>
<evidence type="ECO:0000256" key="1">
    <source>
        <dbReference type="ARBA" id="ARBA00001966"/>
    </source>
</evidence>
<dbReference type="NCBIfam" id="NF038196">
    <property type="entry name" value="ferrodoxin_EFR1"/>
    <property type="match status" value="1"/>
</dbReference>
<accession>A0A3Q9HS52</accession>
<name>A0A3Q9HS52_9FIRM</name>
<evidence type="ECO:0000256" key="2">
    <source>
        <dbReference type="ARBA" id="ARBA00003532"/>
    </source>
</evidence>
<dbReference type="AlphaFoldDB" id="A0A3Q9HS52"/>